<evidence type="ECO:0000313" key="1">
    <source>
        <dbReference type="EMBL" id="UUY05671.1"/>
    </source>
</evidence>
<dbReference type="EMBL" id="CP088295">
    <property type="protein sequence ID" value="UUY05671.1"/>
    <property type="molecule type" value="Genomic_DNA"/>
</dbReference>
<reference evidence="2" key="1">
    <citation type="submission" date="2021-11" db="EMBL/GenBank/DDBJ databases">
        <title>Cultivation dependent microbiological survey of springs from the worlds oldest radium mine currently devoted to the extraction of radon-saturated water.</title>
        <authorList>
            <person name="Kapinusova G."/>
            <person name="Smrhova T."/>
            <person name="Strejcek M."/>
            <person name="Suman J."/>
            <person name="Jani K."/>
            <person name="Pajer P."/>
            <person name="Uhlik O."/>
        </authorList>
    </citation>
    <scope>NUCLEOTIDE SEQUENCE [LARGE SCALE GENOMIC DNA]</scope>
    <source>
        <strain evidence="2">J379</strain>
    </source>
</reference>
<name>A0ABY5PLU9_9ACTN</name>
<dbReference type="Proteomes" id="UP001058860">
    <property type="component" value="Chromosome"/>
</dbReference>
<dbReference type="SUPFAM" id="SSF53756">
    <property type="entry name" value="UDP-Glycosyltransferase/glycogen phosphorylase"/>
    <property type="match status" value="1"/>
</dbReference>
<gene>
    <name evidence="1" type="ORF">LRS13_09170</name>
</gene>
<organism evidence="1 2">
    <name type="scientific">Svornostia abyssi</name>
    <dbReference type="NCBI Taxonomy" id="2898438"/>
    <lineage>
        <taxon>Bacteria</taxon>
        <taxon>Bacillati</taxon>
        <taxon>Actinomycetota</taxon>
        <taxon>Thermoleophilia</taxon>
        <taxon>Solirubrobacterales</taxon>
        <taxon>Baekduiaceae</taxon>
        <taxon>Svornostia</taxon>
    </lineage>
</organism>
<accession>A0ABY5PLU9</accession>
<dbReference type="Gene3D" id="3.40.50.2000">
    <property type="entry name" value="Glycogen Phosphorylase B"/>
    <property type="match status" value="1"/>
</dbReference>
<sequence>MARRKTLRRWSRRSRRQLKRARKTGSDALRRTPFDDVTRTKVLPRVRAARDRVRPPGVAEAKTRATIEEEIEAALAGDGPVVVGPWQAELGFEVLYWIPFLTWCQERFEIPRERLIAVSRGGCEAWYGGVAAEYRDLLTAWSPDDMRRHLEERWAEVGNQKQVEFDRFDRAALAAVGLPSRDDRGVMPPSLMFRLFMRVWRERRPTASVLQRSRHTRFGVPDMPELQARLPERYTAVKFYFRPSFPDTPANRRAAHELVERLADRAPVVLLNTGHQFDDHAEMPLADLVASGAAMPMLDGIAPDRNLAAQAAIIAGADAFFGTYGGLSYLAPAYGVPSFAMHSAPDQFLRSHLDVARAAAARTGGSLALIDARSSALLKSAASGVAP</sequence>
<proteinExistence type="predicted"/>
<keyword evidence="2" id="KW-1185">Reference proteome</keyword>
<dbReference type="RefSeq" id="WP_353866114.1">
    <property type="nucleotide sequence ID" value="NZ_CP088295.1"/>
</dbReference>
<protein>
    <submittedName>
        <fullName evidence="1">Uncharacterized protein</fullName>
    </submittedName>
</protein>
<evidence type="ECO:0000313" key="2">
    <source>
        <dbReference type="Proteomes" id="UP001058860"/>
    </source>
</evidence>